<dbReference type="PANTHER" id="PTHR28629:SF4">
    <property type="entry name" value="TRIOKINASE_FMN CYCLASE"/>
    <property type="match status" value="1"/>
</dbReference>
<evidence type="ECO:0000259" key="3">
    <source>
        <dbReference type="PROSITE" id="PS51480"/>
    </source>
</evidence>
<dbReference type="GO" id="GO:0004371">
    <property type="term" value="F:glycerone kinase activity"/>
    <property type="evidence" value="ECO:0007669"/>
    <property type="project" value="InterPro"/>
</dbReference>
<dbReference type="PANTHER" id="PTHR28629">
    <property type="entry name" value="TRIOKINASE/FMN CYCLASE"/>
    <property type="match status" value="1"/>
</dbReference>
<dbReference type="SMART" id="SM01120">
    <property type="entry name" value="Dak2"/>
    <property type="match status" value="1"/>
</dbReference>
<dbReference type="GO" id="GO:0019563">
    <property type="term" value="P:glycerol catabolic process"/>
    <property type="evidence" value="ECO:0007669"/>
    <property type="project" value="TreeGrafter"/>
</dbReference>
<dbReference type="InterPro" id="IPR004007">
    <property type="entry name" value="DhaL_dom"/>
</dbReference>
<dbReference type="AlphaFoldDB" id="A0A414LGK2"/>
<accession>A0A414LGK2</accession>
<evidence type="ECO:0000256" key="1">
    <source>
        <dbReference type="ARBA" id="ARBA00022679"/>
    </source>
</evidence>
<dbReference type="Pfam" id="PF02734">
    <property type="entry name" value="Dak2"/>
    <property type="match status" value="1"/>
</dbReference>
<dbReference type="NCBIfam" id="TIGR02365">
    <property type="entry name" value="dha_L_ycgS"/>
    <property type="match status" value="1"/>
</dbReference>
<dbReference type="GO" id="GO:0005829">
    <property type="term" value="C:cytosol"/>
    <property type="evidence" value="ECO:0007669"/>
    <property type="project" value="TreeGrafter"/>
</dbReference>
<sequence>MEYFYNDHNAGIVMDIIAAIQFNKAYLSDIDGQIGDGDHGINMNKGFTMAGERISASQSFTTAMKILGDTLLLEVGGSMGPIYGTFFRKCAFAVKDVSKINANSFSQMLESALEGVKDIGGAKIGDKTLIDTMEPATVAFKREWDISKEFRKALKVATVAAETGKESTRDMIARIGRAARLGERSLGVLDAGATSCYIILKAMFESIASVLK</sequence>
<reference evidence="4 5" key="1">
    <citation type="submission" date="2018-08" db="EMBL/GenBank/DDBJ databases">
        <title>A genome reference for cultivated species of the human gut microbiota.</title>
        <authorList>
            <person name="Zou Y."/>
            <person name="Xue W."/>
            <person name="Luo G."/>
        </authorList>
    </citation>
    <scope>NUCLEOTIDE SEQUENCE [LARGE SCALE GENOMIC DNA]</scope>
    <source>
        <strain evidence="4 5">AM27-17</strain>
    </source>
</reference>
<dbReference type="InterPro" id="IPR036117">
    <property type="entry name" value="DhaL_dom_sf"/>
</dbReference>
<keyword evidence="1" id="KW-0808">Transferase</keyword>
<dbReference type="FunFam" id="1.25.40.340:FF:000002">
    <property type="entry name" value="Dihydroxyacetone kinase, L subunit"/>
    <property type="match status" value="1"/>
</dbReference>
<dbReference type="SUPFAM" id="SSF101473">
    <property type="entry name" value="DhaL-like"/>
    <property type="match status" value="1"/>
</dbReference>
<comment type="caution">
    <text evidence="4">The sequence shown here is derived from an EMBL/GenBank/DDBJ whole genome shotgun (WGS) entry which is preliminary data.</text>
</comment>
<organism evidence="4 5">
    <name type="scientific">Bacteroides intestinalis</name>
    <dbReference type="NCBI Taxonomy" id="329854"/>
    <lineage>
        <taxon>Bacteria</taxon>
        <taxon>Pseudomonadati</taxon>
        <taxon>Bacteroidota</taxon>
        <taxon>Bacteroidia</taxon>
        <taxon>Bacteroidales</taxon>
        <taxon>Bacteroidaceae</taxon>
        <taxon>Bacteroides</taxon>
    </lineage>
</organism>
<feature type="domain" description="DhaL" evidence="3">
    <location>
        <begin position="7"/>
        <end position="205"/>
    </location>
</feature>
<keyword evidence="2 4" id="KW-0418">Kinase</keyword>
<dbReference type="Proteomes" id="UP000285650">
    <property type="component" value="Unassembled WGS sequence"/>
</dbReference>
<protein>
    <submittedName>
        <fullName evidence="4">Dihydroxyacetone kinase subunit L</fullName>
    </submittedName>
</protein>
<dbReference type="Gene3D" id="1.25.40.340">
    <property type="match status" value="1"/>
</dbReference>
<evidence type="ECO:0000256" key="2">
    <source>
        <dbReference type="ARBA" id="ARBA00022777"/>
    </source>
</evidence>
<proteinExistence type="predicted"/>
<name>A0A414LGK2_9BACE</name>
<dbReference type="InterPro" id="IPR012737">
    <property type="entry name" value="DhaK_L_YcgS"/>
</dbReference>
<dbReference type="InterPro" id="IPR050861">
    <property type="entry name" value="Dihydroxyacetone_Kinase"/>
</dbReference>
<evidence type="ECO:0000313" key="4">
    <source>
        <dbReference type="EMBL" id="RHE93768.1"/>
    </source>
</evidence>
<gene>
    <name evidence="4" type="primary">dhaL</name>
    <name evidence="4" type="ORF">DW712_06825</name>
</gene>
<dbReference type="PROSITE" id="PS51480">
    <property type="entry name" value="DHAL"/>
    <property type="match status" value="1"/>
</dbReference>
<evidence type="ECO:0000313" key="5">
    <source>
        <dbReference type="Proteomes" id="UP000285650"/>
    </source>
</evidence>
<dbReference type="EMBL" id="QSKV01000003">
    <property type="protein sequence ID" value="RHE93768.1"/>
    <property type="molecule type" value="Genomic_DNA"/>
</dbReference>
<dbReference type="RefSeq" id="WP_118221375.1">
    <property type="nucleotide sequence ID" value="NZ_JADMTM010000043.1"/>
</dbReference>